<dbReference type="EMBL" id="CP007035">
    <property type="protein sequence ID" value="AHF17735.1"/>
    <property type="molecule type" value="Genomic_DNA"/>
</dbReference>
<dbReference type="HOGENOM" id="CLU_3045780_0_0_10"/>
<name>W0F3W2_9BACT</name>
<proteinExistence type="predicted"/>
<dbReference type="Proteomes" id="UP000003586">
    <property type="component" value="Chromosome"/>
</dbReference>
<gene>
    <name evidence="1" type="ORF">NIASO_13320</name>
</gene>
<evidence type="ECO:0000313" key="1">
    <source>
        <dbReference type="EMBL" id="AHF17735.1"/>
    </source>
</evidence>
<dbReference type="AlphaFoldDB" id="W0F3W2"/>
<accession>W0F3W2</accession>
<dbReference type="KEGG" id="nso:NIASO_13320"/>
<organism evidence="1 2">
    <name type="scientific">Niabella soli DSM 19437</name>
    <dbReference type="NCBI Taxonomy" id="929713"/>
    <lineage>
        <taxon>Bacteria</taxon>
        <taxon>Pseudomonadati</taxon>
        <taxon>Bacteroidota</taxon>
        <taxon>Chitinophagia</taxon>
        <taxon>Chitinophagales</taxon>
        <taxon>Chitinophagaceae</taxon>
        <taxon>Niabella</taxon>
    </lineage>
</organism>
<reference evidence="1 2" key="1">
    <citation type="submission" date="2013-12" db="EMBL/GenBank/DDBJ databases">
        <authorList>
            <consortium name="DOE Joint Genome Institute"/>
            <person name="Eisen J."/>
            <person name="Huntemann M."/>
            <person name="Han J."/>
            <person name="Chen A."/>
            <person name="Kyrpides N."/>
            <person name="Mavromatis K."/>
            <person name="Markowitz V."/>
            <person name="Palaniappan K."/>
            <person name="Ivanova N."/>
            <person name="Schaumberg A."/>
            <person name="Pati A."/>
            <person name="Liolios K."/>
            <person name="Nordberg H.P."/>
            <person name="Cantor M.N."/>
            <person name="Hua S.X."/>
            <person name="Woyke T."/>
        </authorList>
    </citation>
    <scope>NUCLEOTIDE SEQUENCE [LARGE SCALE GENOMIC DNA]</scope>
    <source>
        <strain evidence="2">DSM 19437</strain>
    </source>
</reference>
<evidence type="ECO:0000313" key="2">
    <source>
        <dbReference type="Proteomes" id="UP000003586"/>
    </source>
</evidence>
<keyword evidence="2" id="KW-1185">Reference proteome</keyword>
<protein>
    <submittedName>
        <fullName evidence="1">Uncharacterized protein</fullName>
    </submittedName>
</protein>
<sequence length="54" mass="6075">MHTLTKAVNCFTAATMGLKCTFHTILKFSLFFECAWENMLIFNTFQPGTTPVGL</sequence>